<name>A0ABW2MSM5_9FLAO</name>
<dbReference type="RefSeq" id="WP_380217539.1">
    <property type="nucleotide sequence ID" value="NZ_JBHTBN010000003.1"/>
</dbReference>
<dbReference type="EMBL" id="JBHTBN010000003">
    <property type="protein sequence ID" value="MFC7357693.1"/>
    <property type="molecule type" value="Genomic_DNA"/>
</dbReference>
<dbReference type="Proteomes" id="UP001596415">
    <property type="component" value="Unassembled WGS sequence"/>
</dbReference>
<protein>
    <submittedName>
        <fullName evidence="2">DUF6090 family protein</fullName>
    </submittedName>
</protein>
<dbReference type="Pfam" id="PF19578">
    <property type="entry name" value="DUF6090"/>
    <property type="match status" value="1"/>
</dbReference>
<dbReference type="InterPro" id="IPR045749">
    <property type="entry name" value="DUF6090"/>
</dbReference>
<feature type="transmembrane region" description="Helical" evidence="1">
    <location>
        <begin position="21"/>
        <end position="42"/>
    </location>
</feature>
<proteinExistence type="predicted"/>
<keyword evidence="1" id="KW-0812">Transmembrane</keyword>
<evidence type="ECO:0000313" key="2">
    <source>
        <dbReference type="EMBL" id="MFC7357693.1"/>
    </source>
</evidence>
<keyword evidence="1" id="KW-0472">Membrane</keyword>
<keyword evidence="1" id="KW-1133">Transmembrane helix</keyword>
<evidence type="ECO:0000256" key="1">
    <source>
        <dbReference type="SAM" id="Phobius"/>
    </source>
</evidence>
<sequence>MIKFFRHIRKRLVVENRFSKYLLYAIGEIILVVIGILIALQINNWNNTQINKKEEQTILKNLNFEFKKNRRDLELVKNNYLRFINSTKTTLNLIGENRETLQQHNTDSLISESINYYDYRPTENVLSDLISSGKLKLIVSDSLRLHLFQWSSFLNEKEEAWDTLDDFSQNMMMPYLTKNASLKNIDSYGFLDWKAPSKLNPDTYKMFQDIEFENNIDNHAWSLTNYMLALENLENTIDKILVETSKIKD</sequence>
<reference evidence="3" key="1">
    <citation type="journal article" date="2019" name="Int. J. Syst. Evol. Microbiol.">
        <title>The Global Catalogue of Microorganisms (GCM) 10K type strain sequencing project: providing services to taxonomists for standard genome sequencing and annotation.</title>
        <authorList>
            <consortium name="The Broad Institute Genomics Platform"/>
            <consortium name="The Broad Institute Genome Sequencing Center for Infectious Disease"/>
            <person name="Wu L."/>
            <person name="Ma J."/>
        </authorList>
    </citation>
    <scope>NUCLEOTIDE SEQUENCE [LARGE SCALE GENOMIC DNA]</scope>
    <source>
        <strain evidence="3">CGMCC 1.16306</strain>
    </source>
</reference>
<organism evidence="2 3">
    <name type="scientific">Jejudonia soesokkakensis</name>
    <dbReference type="NCBI Taxonomy" id="1323432"/>
    <lineage>
        <taxon>Bacteria</taxon>
        <taxon>Pseudomonadati</taxon>
        <taxon>Bacteroidota</taxon>
        <taxon>Flavobacteriia</taxon>
        <taxon>Flavobacteriales</taxon>
        <taxon>Flavobacteriaceae</taxon>
        <taxon>Jejudonia</taxon>
    </lineage>
</organism>
<evidence type="ECO:0000313" key="3">
    <source>
        <dbReference type="Proteomes" id="UP001596415"/>
    </source>
</evidence>
<gene>
    <name evidence="2" type="ORF">ACFQO1_08345</name>
</gene>
<comment type="caution">
    <text evidence="2">The sequence shown here is derived from an EMBL/GenBank/DDBJ whole genome shotgun (WGS) entry which is preliminary data.</text>
</comment>
<keyword evidence="3" id="KW-1185">Reference proteome</keyword>
<accession>A0ABW2MSM5</accession>